<dbReference type="Proteomes" id="UP000193144">
    <property type="component" value="Unassembled WGS sequence"/>
</dbReference>
<evidence type="ECO:0008006" key="6">
    <source>
        <dbReference type="Google" id="ProtNLM"/>
    </source>
</evidence>
<feature type="domain" description="MmgE/PrpD C-terminal" evidence="3">
    <location>
        <begin position="234"/>
        <end position="322"/>
    </location>
</feature>
<dbReference type="Gene3D" id="3.30.1330.120">
    <property type="entry name" value="2-methylcitrate dehydratase PrpD"/>
    <property type="match status" value="1"/>
</dbReference>
<dbReference type="AlphaFoldDB" id="A0A1Y2A9F4"/>
<dbReference type="Pfam" id="PF19305">
    <property type="entry name" value="MmgE_PrpD_C"/>
    <property type="match status" value="1"/>
</dbReference>
<dbReference type="EMBL" id="MCFA01000004">
    <property type="protein sequence ID" value="ORY18930.1"/>
    <property type="molecule type" value="Genomic_DNA"/>
</dbReference>
<comment type="caution">
    <text evidence="4">The sequence shown here is derived from an EMBL/GenBank/DDBJ whole genome shotgun (WGS) entry which is preliminary data.</text>
</comment>
<evidence type="ECO:0000259" key="2">
    <source>
        <dbReference type="Pfam" id="PF03972"/>
    </source>
</evidence>
<dbReference type="SUPFAM" id="SSF103378">
    <property type="entry name" value="2-methylcitrate dehydratase PrpD"/>
    <property type="match status" value="1"/>
</dbReference>
<protein>
    <recommendedName>
        <fullName evidence="6">MmgE/PrpD family-domain-containing protein</fullName>
    </recommendedName>
</protein>
<dbReference type="Pfam" id="PF03972">
    <property type="entry name" value="MmgE_PrpD_N"/>
    <property type="match status" value="1"/>
</dbReference>
<dbReference type="InterPro" id="IPR005656">
    <property type="entry name" value="MmgE_PrpD"/>
</dbReference>
<dbReference type="STRING" id="1231657.A0A1Y2A9F4"/>
<gene>
    <name evidence="4" type="ORF">BCR34DRAFT_670582</name>
</gene>
<dbReference type="PANTHER" id="PTHR16943:SF8">
    <property type="entry name" value="2-METHYLCITRATE DEHYDRATASE"/>
    <property type="match status" value="1"/>
</dbReference>
<dbReference type="InterPro" id="IPR036148">
    <property type="entry name" value="MmgE/PrpD_sf"/>
</dbReference>
<dbReference type="InterPro" id="IPR042188">
    <property type="entry name" value="MmgE/PrpD_sf_2"/>
</dbReference>
<dbReference type="InterPro" id="IPR045337">
    <property type="entry name" value="MmgE_PrpD_C"/>
</dbReference>
<comment type="similarity">
    <text evidence="1">Belongs to the PrpD family.</text>
</comment>
<dbReference type="InterPro" id="IPR045336">
    <property type="entry name" value="MmgE_PrpD_N"/>
</dbReference>
<accession>A0A1Y2A9F4</accession>
<feature type="domain" description="MmgE/PrpD N-terminal" evidence="2">
    <location>
        <begin position="22"/>
        <end position="149"/>
    </location>
</feature>
<evidence type="ECO:0000313" key="5">
    <source>
        <dbReference type="Proteomes" id="UP000193144"/>
    </source>
</evidence>
<name>A0A1Y2A9F4_9PLEO</name>
<evidence type="ECO:0000313" key="4">
    <source>
        <dbReference type="EMBL" id="ORY18930.1"/>
    </source>
</evidence>
<sequence length="402" mass="43266">MGPVTQSIPTDPDGPTGGLCARIGGVELTDILKDVHMRAKHLILDSIGCSLVGAHLEISEKAAKAIFAIEPAGNRQAWGWEKSLSPVQAALLNSTFIRGFEIDDWHSDAPLHSNPLLYSLSSLLHSTLPTLLLSMIVGYETGPCVGLVLHGLAQWCCLRPCRAGGLIPAQYESVVKRVQHGFAARNGLLGALMAESGYVGMKYVVEHEYGYLPEQVTKELGSKWRIQGVRAKPACMEGIHYTIECIEKVQEKHGVKITDFGQIKSVRIELGEAAFRHGGWEAKHPLTSTGAQMSVTYCAAAQLVENQVQPAQFSASALERDSRVTVEVEGALAIVVKRHAPRSVEPGLTNQQILEWKVITDGVIGGKRRGKIEKLVPGLEGLGALADLADLLGKETANPIAG</sequence>
<reference evidence="4 5" key="1">
    <citation type="submission" date="2016-07" db="EMBL/GenBank/DDBJ databases">
        <title>Pervasive Adenine N6-methylation of Active Genes in Fungi.</title>
        <authorList>
            <consortium name="DOE Joint Genome Institute"/>
            <person name="Mondo S.J."/>
            <person name="Dannebaum R.O."/>
            <person name="Kuo R.C."/>
            <person name="Labutti K."/>
            <person name="Haridas S."/>
            <person name="Kuo A."/>
            <person name="Salamov A."/>
            <person name="Ahrendt S.R."/>
            <person name="Lipzen A."/>
            <person name="Sullivan W."/>
            <person name="Andreopoulos W.B."/>
            <person name="Clum A."/>
            <person name="Lindquist E."/>
            <person name="Daum C."/>
            <person name="Ramamoorthy G.K."/>
            <person name="Gryganskyi A."/>
            <person name="Culley D."/>
            <person name="Magnuson J.K."/>
            <person name="James T.Y."/>
            <person name="O'Malley M.A."/>
            <person name="Stajich J.E."/>
            <person name="Spatafora J.W."/>
            <person name="Visel A."/>
            <person name="Grigoriev I.V."/>
        </authorList>
    </citation>
    <scope>NUCLEOTIDE SEQUENCE [LARGE SCALE GENOMIC DNA]</scope>
    <source>
        <strain evidence="4 5">CBS 115471</strain>
    </source>
</reference>
<evidence type="ECO:0000256" key="1">
    <source>
        <dbReference type="ARBA" id="ARBA00006174"/>
    </source>
</evidence>
<dbReference type="GO" id="GO:0016829">
    <property type="term" value="F:lyase activity"/>
    <property type="evidence" value="ECO:0007669"/>
    <property type="project" value="InterPro"/>
</dbReference>
<keyword evidence="5" id="KW-1185">Reference proteome</keyword>
<proteinExistence type="inferred from homology"/>
<dbReference type="PANTHER" id="PTHR16943">
    <property type="entry name" value="2-METHYLCITRATE DEHYDRATASE-RELATED"/>
    <property type="match status" value="1"/>
</dbReference>
<dbReference type="OrthoDB" id="10267976at2759"/>
<evidence type="ECO:0000259" key="3">
    <source>
        <dbReference type="Pfam" id="PF19305"/>
    </source>
</evidence>
<dbReference type="InterPro" id="IPR042183">
    <property type="entry name" value="MmgE/PrpD_sf_1"/>
</dbReference>
<organism evidence="4 5">
    <name type="scientific">Clohesyomyces aquaticus</name>
    <dbReference type="NCBI Taxonomy" id="1231657"/>
    <lineage>
        <taxon>Eukaryota</taxon>
        <taxon>Fungi</taxon>
        <taxon>Dikarya</taxon>
        <taxon>Ascomycota</taxon>
        <taxon>Pezizomycotina</taxon>
        <taxon>Dothideomycetes</taxon>
        <taxon>Pleosporomycetidae</taxon>
        <taxon>Pleosporales</taxon>
        <taxon>Lindgomycetaceae</taxon>
        <taxon>Clohesyomyces</taxon>
    </lineage>
</organism>
<dbReference type="Gene3D" id="1.10.4100.10">
    <property type="entry name" value="2-methylcitrate dehydratase PrpD"/>
    <property type="match status" value="1"/>
</dbReference>